<evidence type="ECO:0000313" key="2">
    <source>
        <dbReference type="Proteomes" id="UP000246715"/>
    </source>
</evidence>
<protein>
    <submittedName>
        <fullName evidence="1">Uncharacterized protein m541R</fullName>
    </submittedName>
</protein>
<name>A7IUS1_PBCVM</name>
<proteinExistence type="predicted"/>
<dbReference type="Proteomes" id="UP000246715">
    <property type="component" value="Segment"/>
</dbReference>
<organism evidence="1 2">
    <name type="scientific">Paramecium bursaria Chlorella virus MT325</name>
    <name type="common">PBCV-MT325</name>
    <dbReference type="NCBI Taxonomy" id="346932"/>
    <lineage>
        <taxon>Viruses</taxon>
        <taxon>Varidnaviria</taxon>
        <taxon>Bamfordvirae</taxon>
        <taxon>Nucleocytoviricota</taxon>
        <taxon>Megaviricetes</taxon>
        <taxon>Algavirales</taxon>
        <taxon>Phycodnaviridae</taxon>
        <taxon>Chlorovirus</taxon>
        <taxon>Chlorovirus conductrix</taxon>
        <taxon>Paramecium bursaria Chlorella virus A1</taxon>
    </lineage>
</organism>
<dbReference type="EMBL" id="DQ491001">
    <property type="protein sequence ID" value="ABT14095.1"/>
    <property type="molecule type" value="Genomic_DNA"/>
</dbReference>
<sequence length="175" mass="19175">MTAAGSPSGRPTTIIVIENTMYLRGPLDTGGLGSIVDHRTVWAMNTDILTHSATIPHHLTKRRILFWSGVFPDSFWTRARVRPNSLFCPTAMTYMDPMPSVTTLPERSQGSVSKFLKMVMPSPVSADSSRPSLFVVTRYPSAGTLSPADKITRSPTTSSLLDICISLPSRITFTM</sequence>
<gene>
    <name evidence="1" type="primary">m541R</name>
    <name evidence="1" type="ORF">MT325_m541R</name>
</gene>
<evidence type="ECO:0000313" key="1">
    <source>
        <dbReference type="EMBL" id="ABT14095.1"/>
    </source>
</evidence>
<accession>A7IUS1</accession>
<organismHost>
    <name type="scientific">Paramecium bursaria</name>
    <dbReference type="NCBI Taxonomy" id="74790"/>
</organismHost>
<reference evidence="1 2" key="1">
    <citation type="journal article" date="2007" name="Virology">
        <title>Sequence and annotation of the 314-kb MT325 and the 321-kb FR483 viruses that infect Chlorella Pbi.</title>
        <authorList>
            <person name="Fitzgerald L.A."/>
            <person name="Graves M.V."/>
            <person name="Li X."/>
            <person name="Feldblyum T."/>
            <person name="Hartigan J."/>
            <person name="Van Etten J.L."/>
        </authorList>
    </citation>
    <scope>NUCLEOTIDE SEQUENCE [LARGE SCALE GENOMIC DNA]</scope>
    <source>
        <strain evidence="1 2">MT325</strain>
    </source>
</reference>